<dbReference type="Proteomes" id="UP000243528">
    <property type="component" value="Unassembled WGS sequence"/>
</dbReference>
<accession>A0A2P8DNC0</accession>
<organism evidence="2 3">
    <name type="scientific">Haloactinopolyspora alba</name>
    <dbReference type="NCBI Taxonomy" id="648780"/>
    <lineage>
        <taxon>Bacteria</taxon>
        <taxon>Bacillati</taxon>
        <taxon>Actinomycetota</taxon>
        <taxon>Actinomycetes</taxon>
        <taxon>Jiangellales</taxon>
        <taxon>Jiangellaceae</taxon>
        <taxon>Haloactinopolyspora</taxon>
    </lineage>
</organism>
<protein>
    <submittedName>
        <fullName evidence="2">Uncharacterized protein</fullName>
    </submittedName>
</protein>
<feature type="region of interest" description="Disordered" evidence="1">
    <location>
        <begin position="1"/>
        <end position="30"/>
    </location>
</feature>
<sequence length="122" mass="13254">MTENISDGPGPLRHVHEGMPVLDADGDDLGTVTELKMGDAEAATTAGQELPESEGLVRPFGHAARLEPELPEQAAARLLRVGYFRVDRPMARDVYVAADQVDRVEDGTVHLAVPLDMLLQRQ</sequence>
<dbReference type="AlphaFoldDB" id="A0A2P8DNC0"/>
<keyword evidence="3" id="KW-1185">Reference proteome</keyword>
<evidence type="ECO:0000313" key="3">
    <source>
        <dbReference type="Proteomes" id="UP000243528"/>
    </source>
</evidence>
<dbReference type="OrthoDB" id="4947588at2"/>
<dbReference type="EMBL" id="PYGE01000019">
    <property type="protein sequence ID" value="PSK98699.1"/>
    <property type="molecule type" value="Genomic_DNA"/>
</dbReference>
<gene>
    <name evidence="2" type="ORF">CLV30_11982</name>
</gene>
<evidence type="ECO:0000256" key="1">
    <source>
        <dbReference type="SAM" id="MobiDB-lite"/>
    </source>
</evidence>
<comment type="caution">
    <text evidence="2">The sequence shown here is derived from an EMBL/GenBank/DDBJ whole genome shotgun (WGS) entry which is preliminary data.</text>
</comment>
<reference evidence="2 3" key="1">
    <citation type="submission" date="2018-03" db="EMBL/GenBank/DDBJ databases">
        <title>Genomic Encyclopedia of Archaeal and Bacterial Type Strains, Phase II (KMG-II): from individual species to whole genera.</title>
        <authorList>
            <person name="Goeker M."/>
        </authorList>
    </citation>
    <scope>NUCLEOTIDE SEQUENCE [LARGE SCALE GENOMIC DNA]</scope>
    <source>
        <strain evidence="2 3">DSM 45211</strain>
    </source>
</reference>
<evidence type="ECO:0000313" key="2">
    <source>
        <dbReference type="EMBL" id="PSK98699.1"/>
    </source>
</evidence>
<proteinExistence type="predicted"/>
<name>A0A2P8DNC0_9ACTN</name>
<dbReference type="RefSeq" id="WP_106539175.1">
    <property type="nucleotide sequence ID" value="NZ_PYGE01000019.1"/>
</dbReference>